<dbReference type="EMBL" id="CP098611">
    <property type="protein sequence ID" value="USR89406.1"/>
    <property type="molecule type" value="Genomic_DNA"/>
</dbReference>
<evidence type="ECO:0000313" key="1">
    <source>
        <dbReference type="EMBL" id="USR89406.1"/>
    </source>
</evidence>
<dbReference type="InterPro" id="IPR022203">
    <property type="entry name" value="DUF3727"/>
</dbReference>
<accession>A0ABY5AKW2</accession>
<sequence length="178" mass="19894">MSVSDEQGRSLPCYVEHQFEMNGVEYAVLLPVNIPVDLVTWSADDDSEDEEADLATEEEIDQVFETAKAVLAEQDLLLQRTALTLTVVGEIPELDEAIEALNRTESDDDEEELLCLANFYEGEQEYGLYVPIDPMLVLARINADAKPELLTDAELDELEPLLPSIESLIAEQLFNGFE</sequence>
<dbReference type="Proteomes" id="UP001056708">
    <property type="component" value="Chromosome"/>
</dbReference>
<dbReference type="Pfam" id="PF12527">
    <property type="entry name" value="DUF3727"/>
    <property type="match status" value="1"/>
</dbReference>
<name>A0ABY5AKW2_9CYAN</name>
<keyword evidence="2" id="KW-1185">Reference proteome</keyword>
<organism evidence="1 2">
    <name type="scientific">Phormidium yuhuli AB48</name>
    <dbReference type="NCBI Taxonomy" id="2940671"/>
    <lineage>
        <taxon>Bacteria</taxon>
        <taxon>Bacillati</taxon>
        <taxon>Cyanobacteriota</taxon>
        <taxon>Cyanophyceae</taxon>
        <taxon>Oscillatoriophycideae</taxon>
        <taxon>Oscillatoriales</taxon>
        <taxon>Oscillatoriaceae</taxon>
        <taxon>Phormidium</taxon>
        <taxon>Phormidium yuhuli</taxon>
    </lineage>
</organism>
<dbReference type="PANTHER" id="PTHR36061:SF3">
    <property type="entry name" value="OS04G0692200 PROTEIN"/>
    <property type="match status" value="1"/>
</dbReference>
<protein>
    <submittedName>
        <fullName evidence="1">DUF3727 domain-containing protein</fullName>
    </submittedName>
</protein>
<dbReference type="RefSeq" id="WP_252659830.1">
    <property type="nucleotide sequence ID" value="NZ_CP098611.1"/>
</dbReference>
<evidence type="ECO:0000313" key="2">
    <source>
        <dbReference type="Proteomes" id="UP001056708"/>
    </source>
</evidence>
<proteinExistence type="predicted"/>
<dbReference type="Pfam" id="PF06949">
    <property type="entry name" value="DUF1292"/>
    <property type="match status" value="1"/>
</dbReference>
<dbReference type="PANTHER" id="PTHR36061">
    <property type="match status" value="1"/>
</dbReference>
<reference evidence="1" key="1">
    <citation type="submission" date="2022-06" db="EMBL/GenBank/DDBJ databases">
        <title>Genome sequence of Phormidium yuhuli AB48 isolated from an industrial photobioreactor environment.</title>
        <authorList>
            <person name="Qiu Y."/>
            <person name="Noonan A.J.C."/>
            <person name="Dofher K."/>
            <person name="Koch M."/>
            <person name="Kieft B."/>
            <person name="Lin X."/>
            <person name="Ziels R.M."/>
            <person name="Hallam S.J."/>
        </authorList>
    </citation>
    <scope>NUCLEOTIDE SEQUENCE</scope>
    <source>
        <strain evidence="1">AB48</strain>
    </source>
</reference>
<dbReference type="InterPro" id="IPR009711">
    <property type="entry name" value="UPF0473"/>
</dbReference>
<gene>
    <name evidence="1" type="ORF">NEA10_10925</name>
</gene>